<name>A0A238WMH7_9FLAO</name>
<gene>
    <name evidence="6" type="ORF">SAMN06265376_1011214</name>
</gene>
<dbReference type="RefSeq" id="WP_089370502.1">
    <property type="nucleotide sequence ID" value="NZ_BMEP01000003.1"/>
</dbReference>
<evidence type="ECO:0000313" key="6">
    <source>
        <dbReference type="EMBL" id="SNR47503.1"/>
    </source>
</evidence>
<accession>A0A238WMH7</accession>
<dbReference type="PRINTS" id="PR00038">
    <property type="entry name" value="HTHLUXR"/>
</dbReference>
<protein>
    <submittedName>
        <fullName evidence="6">Regulatory protein, luxR family</fullName>
    </submittedName>
</protein>
<evidence type="ECO:0000256" key="3">
    <source>
        <dbReference type="ARBA" id="ARBA00023163"/>
    </source>
</evidence>
<evidence type="ECO:0000259" key="5">
    <source>
        <dbReference type="PROSITE" id="PS50043"/>
    </source>
</evidence>
<organism evidence="6 7">
    <name type="scientific">Dokdonia pacifica</name>
    <dbReference type="NCBI Taxonomy" id="1627892"/>
    <lineage>
        <taxon>Bacteria</taxon>
        <taxon>Pseudomonadati</taxon>
        <taxon>Bacteroidota</taxon>
        <taxon>Flavobacteriia</taxon>
        <taxon>Flavobacteriales</taxon>
        <taxon>Flavobacteriaceae</taxon>
        <taxon>Dokdonia</taxon>
    </lineage>
</organism>
<dbReference type="PANTHER" id="PTHR44688">
    <property type="entry name" value="DNA-BINDING TRANSCRIPTIONAL ACTIVATOR DEVR_DOSR"/>
    <property type="match status" value="1"/>
</dbReference>
<keyword evidence="3" id="KW-0804">Transcription</keyword>
<dbReference type="Proteomes" id="UP000198379">
    <property type="component" value="Unassembled WGS sequence"/>
</dbReference>
<dbReference type="PANTHER" id="PTHR44688:SF16">
    <property type="entry name" value="DNA-BINDING TRANSCRIPTIONAL ACTIVATOR DEVR_DOSR"/>
    <property type="match status" value="1"/>
</dbReference>
<dbReference type="Pfam" id="PF00196">
    <property type="entry name" value="GerE"/>
    <property type="match status" value="1"/>
</dbReference>
<dbReference type="InterPro" id="IPR036388">
    <property type="entry name" value="WH-like_DNA-bd_sf"/>
</dbReference>
<evidence type="ECO:0000313" key="7">
    <source>
        <dbReference type="Proteomes" id="UP000198379"/>
    </source>
</evidence>
<dbReference type="GO" id="GO:0003677">
    <property type="term" value="F:DNA binding"/>
    <property type="evidence" value="ECO:0007669"/>
    <property type="project" value="UniProtKB-KW"/>
</dbReference>
<dbReference type="Gene3D" id="1.10.10.10">
    <property type="entry name" value="Winged helix-like DNA-binding domain superfamily/Winged helix DNA-binding domain"/>
    <property type="match status" value="1"/>
</dbReference>
<keyword evidence="2" id="KW-0238">DNA-binding</keyword>
<reference evidence="6 7" key="1">
    <citation type="submission" date="2017-06" db="EMBL/GenBank/DDBJ databases">
        <authorList>
            <person name="Kim H.J."/>
            <person name="Triplett B.A."/>
        </authorList>
    </citation>
    <scope>NUCLEOTIDE SEQUENCE [LARGE SCALE GENOMIC DNA]</scope>
    <source>
        <strain evidence="6 7">DSM 25597</strain>
    </source>
</reference>
<keyword evidence="4" id="KW-1133">Transmembrane helix</keyword>
<dbReference type="AlphaFoldDB" id="A0A238WMH7"/>
<dbReference type="SMART" id="SM00421">
    <property type="entry name" value="HTH_LUXR"/>
    <property type="match status" value="1"/>
</dbReference>
<dbReference type="PROSITE" id="PS50043">
    <property type="entry name" value="HTH_LUXR_2"/>
    <property type="match status" value="1"/>
</dbReference>
<keyword evidence="4" id="KW-0472">Membrane</keyword>
<evidence type="ECO:0000256" key="1">
    <source>
        <dbReference type="ARBA" id="ARBA00023015"/>
    </source>
</evidence>
<feature type="domain" description="HTH luxR-type" evidence="5">
    <location>
        <begin position="68"/>
        <end position="133"/>
    </location>
</feature>
<proteinExistence type="predicted"/>
<keyword evidence="1" id="KW-0805">Transcription regulation</keyword>
<evidence type="ECO:0000256" key="4">
    <source>
        <dbReference type="SAM" id="Phobius"/>
    </source>
</evidence>
<dbReference type="SUPFAM" id="SSF46894">
    <property type="entry name" value="C-terminal effector domain of the bipartite response regulators"/>
    <property type="match status" value="1"/>
</dbReference>
<evidence type="ECO:0000256" key="2">
    <source>
        <dbReference type="ARBA" id="ARBA00023125"/>
    </source>
</evidence>
<dbReference type="OrthoDB" id="9807565at2"/>
<dbReference type="GO" id="GO:0006355">
    <property type="term" value="P:regulation of DNA-templated transcription"/>
    <property type="evidence" value="ECO:0007669"/>
    <property type="project" value="InterPro"/>
</dbReference>
<dbReference type="EMBL" id="FZNY01000001">
    <property type="protein sequence ID" value="SNR47503.1"/>
    <property type="molecule type" value="Genomic_DNA"/>
</dbReference>
<dbReference type="CDD" id="cd06170">
    <property type="entry name" value="LuxR_C_like"/>
    <property type="match status" value="1"/>
</dbReference>
<keyword evidence="4" id="KW-0812">Transmembrane</keyword>
<feature type="transmembrane region" description="Helical" evidence="4">
    <location>
        <begin position="31"/>
        <end position="51"/>
    </location>
</feature>
<keyword evidence="7" id="KW-1185">Reference proteome</keyword>
<sequence length="137" mass="15478">MKKTVLIFGMLALAILALLQLSQYSLLSGDLKIEFVISGIAIVFFVIGVFIQKKFRKEEAPFVEVDQKQIETIGLSKREYEVLVEMASGYSNKEIADRLFVSESTIKTHVSSVLLKLNAKRRTQAIQKAKELQILPF</sequence>
<dbReference type="InterPro" id="IPR016032">
    <property type="entry name" value="Sig_transdc_resp-reg_C-effctor"/>
</dbReference>
<dbReference type="PROSITE" id="PS00622">
    <property type="entry name" value="HTH_LUXR_1"/>
    <property type="match status" value="1"/>
</dbReference>
<dbReference type="InterPro" id="IPR000792">
    <property type="entry name" value="Tscrpt_reg_LuxR_C"/>
</dbReference>